<evidence type="ECO:0000256" key="1">
    <source>
        <dbReference type="SAM" id="MobiDB-lite"/>
    </source>
</evidence>
<dbReference type="InterPro" id="IPR006315">
    <property type="entry name" value="OM_autotransptr_brl_dom"/>
</dbReference>
<reference evidence="3 4" key="1">
    <citation type="submission" date="2021-08" db="EMBL/GenBank/DDBJ databases">
        <title>Bartonella raoulti 094 sp. nov.</title>
        <authorList>
            <person name="Zgheib R."/>
            <person name="Hammoud A."/>
        </authorList>
    </citation>
    <scope>NUCLEOTIDE SEQUENCE [LARGE SCALE GENOMIC DNA]</scope>
    <source>
        <strain evidence="3 4">094</strain>
    </source>
</reference>
<sequence>MHADSSRREGGIGDVSLPPIGGTNRLGISGGFNYYNLSGESGESSGEVNTSVQHEKADGKGLEPLFYFYNGLYYVCDNCGEGRIDNQSYKITRDNASHYPSDPTAITVKKIGTRVQGKNVIVGSEVPDKNFLRAVSVSEDGKVVLIEPKLENVNTALFANNGIVEIKKGMIKESNKAVEAIGHSLVILEGTEINTRNGPYSFLSHSGANIWMEGGMLDFKDSNGVSAVLGGKVVFDGVTINGEGTKDKGHAVFVVDEGASVDFQGNIKTKNTHGVFLKSSVIPSDLSASSSEDGDEDEADNFYVTEINLKSSSVKVNGEGYHGIYFKRENQLEESENKKENLLEKEKTPARLDVVTLSKTNFSALGGAAIYGQNKVSGAVSLSQSTLSGHSLLKAEHGASVILLVDASTLRGGSSVDEHSNAELYLGSGSTWILQQNLQGNQPKSNISLVSLMDESSINFKRLKSSSTYDYQTLTIGTGKGEVYRARGGAHIFINSYLNGGGALGHQMTDRVLIDGDVSGTTLVHVRAVEGSPGGSTGNGGNTQGISVIQVSGNAEENSFQLAGGYVTLGELPYQYQLSAYGPQSHLGAADQGQRLVKGSGDFWDFRLESKYMDSQPSPTPTPPPGPTPTPPPGPTPTPPPGPTPTPPPSPKPGVKAVAPQVSTYLLLPNALFQVGLMDIRNQNQRLEALRTFSGEEMEKGQMPYLFLRGYGGSHRYTSDLSMLEYGYGGELDYHAVEAGVLLSAIESAYSTASFGVMGSYTQFSLQPLDVAQSQKSPFHKWSVMAYGGLKHDTGFYVDGLLSYGLFEGDVRTLARDKTATLKGHPLNASLTAGKMFMTGEEGLTVDPQIQVVYQHLQFKKARDIDNFDIEMGKLDQWVVRAGGRVTKTLDVSDDEPHVVSFYGKLYLSHGLGGKKSVHFKDAFKLGSFGSSLETGIGFNAQLSQNFTLYGDLAYQHKLTKSGFSGTSFSGGLSYHF</sequence>
<evidence type="ECO:0000259" key="2">
    <source>
        <dbReference type="PROSITE" id="PS51208"/>
    </source>
</evidence>
<dbReference type="InterPro" id="IPR036709">
    <property type="entry name" value="Autotransporte_beta_dom_sf"/>
</dbReference>
<dbReference type="Proteomes" id="UP000746918">
    <property type="component" value="Unassembled WGS sequence"/>
</dbReference>
<keyword evidence="4" id="KW-1185">Reference proteome</keyword>
<dbReference type="Pfam" id="PF03797">
    <property type="entry name" value="Autotransporter"/>
    <property type="match status" value="1"/>
</dbReference>
<evidence type="ECO:0000313" key="4">
    <source>
        <dbReference type="Proteomes" id="UP000746918"/>
    </source>
</evidence>
<feature type="region of interest" description="Disordered" evidence="1">
    <location>
        <begin position="612"/>
        <end position="656"/>
    </location>
</feature>
<gene>
    <name evidence="3" type="ORF">K3248_00995</name>
</gene>
<dbReference type="Gene3D" id="2.40.128.130">
    <property type="entry name" value="Autotransporter beta-domain"/>
    <property type="match status" value="1"/>
</dbReference>
<dbReference type="PROSITE" id="PS51208">
    <property type="entry name" value="AUTOTRANSPORTER"/>
    <property type="match status" value="1"/>
</dbReference>
<proteinExistence type="predicted"/>
<dbReference type="SMART" id="SM00869">
    <property type="entry name" value="Autotransporter"/>
    <property type="match status" value="1"/>
</dbReference>
<feature type="domain" description="Autotransporter" evidence="2">
    <location>
        <begin position="699"/>
        <end position="977"/>
    </location>
</feature>
<dbReference type="SUPFAM" id="SSF103515">
    <property type="entry name" value="Autotransporter"/>
    <property type="match status" value="1"/>
</dbReference>
<comment type="caution">
    <text evidence="3">The sequence shown here is derived from an EMBL/GenBank/DDBJ whole genome shotgun (WGS) entry which is preliminary data.</text>
</comment>
<name>A0ABS7I9E7_9HYPH</name>
<accession>A0ABS7I9E7</accession>
<organism evidence="3 4">
    <name type="scientific">Bartonella raoultii</name>
    <dbReference type="NCBI Taxonomy" id="1457020"/>
    <lineage>
        <taxon>Bacteria</taxon>
        <taxon>Pseudomonadati</taxon>
        <taxon>Pseudomonadota</taxon>
        <taxon>Alphaproteobacteria</taxon>
        <taxon>Hyphomicrobiales</taxon>
        <taxon>Bartonellaceae</taxon>
        <taxon>Bartonella</taxon>
    </lineage>
</organism>
<dbReference type="EMBL" id="JAIFRO010000001">
    <property type="protein sequence ID" value="MBX4335195.1"/>
    <property type="molecule type" value="Genomic_DNA"/>
</dbReference>
<dbReference type="InterPro" id="IPR005546">
    <property type="entry name" value="Autotransporte_beta"/>
</dbReference>
<evidence type="ECO:0000313" key="3">
    <source>
        <dbReference type="EMBL" id="MBX4335195.1"/>
    </source>
</evidence>
<protein>
    <submittedName>
        <fullName evidence="3">Autotransporter outer membrane beta-barrel domain-containing protein</fullName>
    </submittedName>
</protein>
<dbReference type="InterPro" id="IPR012332">
    <property type="entry name" value="Autotransporter_pectin_lyase_C"/>
</dbReference>
<dbReference type="Gene3D" id="2.160.20.20">
    <property type="match status" value="1"/>
</dbReference>
<dbReference type="SUPFAM" id="SSF51126">
    <property type="entry name" value="Pectin lyase-like"/>
    <property type="match status" value="1"/>
</dbReference>
<dbReference type="InterPro" id="IPR011050">
    <property type="entry name" value="Pectin_lyase_fold/virulence"/>
</dbReference>
<feature type="compositionally biased region" description="Pro residues" evidence="1">
    <location>
        <begin position="618"/>
        <end position="652"/>
    </location>
</feature>
<dbReference type="NCBIfam" id="TIGR01414">
    <property type="entry name" value="autotrans_barl"/>
    <property type="match status" value="1"/>
</dbReference>